<keyword evidence="2 9" id="KW-1003">Cell membrane</keyword>
<evidence type="ECO:0000256" key="2">
    <source>
        <dbReference type="ARBA" id="ARBA00022475"/>
    </source>
</evidence>
<dbReference type="GO" id="GO:0043093">
    <property type="term" value="P:FtsZ-dependent cytokinesis"/>
    <property type="evidence" value="ECO:0007669"/>
    <property type="project" value="UniProtKB-UniRule"/>
</dbReference>
<evidence type="ECO:0000256" key="6">
    <source>
        <dbReference type="ARBA" id="ARBA00022989"/>
    </source>
</evidence>
<comment type="function">
    <text evidence="9">Essential cell division protein.</text>
</comment>
<keyword evidence="8 9" id="KW-0131">Cell cycle</keyword>
<protein>
    <recommendedName>
        <fullName evidence="9">Cell division protein FtsQ</fullName>
    </recommendedName>
</protein>
<dbReference type="InterPro" id="IPR013685">
    <property type="entry name" value="POTRA_FtsQ_type"/>
</dbReference>
<evidence type="ECO:0000259" key="10">
    <source>
        <dbReference type="PROSITE" id="PS51779"/>
    </source>
</evidence>
<accession>A0AAU7XEW8</accession>
<name>A0AAU7XEW8_9HYPH</name>
<keyword evidence="6 9" id="KW-1133">Transmembrane helix</keyword>
<dbReference type="InterPro" id="IPR045335">
    <property type="entry name" value="FtsQ_C_sf"/>
</dbReference>
<evidence type="ECO:0000256" key="9">
    <source>
        <dbReference type="HAMAP-Rule" id="MF_00911"/>
    </source>
</evidence>
<dbReference type="RefSeq" id="WP_407050331.1">
    <property type="nucleotide sequence ID" value="NZ_CP158568.1"/>
</dbReference>
<dbReference type="InterPro" id="IPR026579">
    <property type="entry name" value="FtsQ"/>
</dbReference>
<evidence type="ECO:0000256" key="8">
    <source>
        <dbReference type="ARBA" id="ARBA00023306"/>
    </source>
</evidence>
<evidence type="ECO:0000256" key="7">
    <source>
        <dbReference type="ARBA" id="ARBA00023136"/>
    </source>
</evidence>
<dbReference type="PANTHER" id="PTHR35851:SF1">
    <property type="entry name" value="CELL DIVISION PROTEIN FTSQ"/>
    <property type="match status" value="1"/>
</dbReference>
<dbReference type="Pfam" id="PF03799">
    <property type="entry name" value="FtsQ_DivIB_C"/>
    <property type="match status" value="1"/>
</dbReference>
<feature type="domain" description="POTRA" evidence="10">
    <location>
        <begin position="38"/>
        <end position="106"/>
    </location>
</feature>
<dbReference type="PANTHER" id="PTHR35851">
    <property type="entry name" value="CELL DIVISION PROTEIN FTSQ"/>
    <property type="match status" value="1"/>
</dbReference>
<keyword evidence="7 9" id="KW-0472">Membrane</keyword>
<organism evidence="11">
    <name type="scientific">Methyloraptor flagellatus</name>
    <dbReference type="NCBI Taxonomy" id="3162530"/>
    <lineage>
        <taxon>Bacteria</taxon>
        <taxon>Pseudomonadati</taxon>
        <taxon>Pseudomonadota</taxon>
        <taxon>Alphaproteobacteria</taxon>
        <taxon>Hyphomicrobiales</taxon>
        <taxon>Ancalomicrobiaceae</taxon>
        <taxon>Methyloraptor</taxon>
    </lineage>
</organism>
<dbReference type="GO" id="GO:0005886">
    <property type="term" value="C:plasma membrane"/>
    <property type="evidence" value="ECO:0007669"/>
    <property type="project" value="UniProtKB-SubCell"/>
</dbReference>
<sequence length="256" mass="28057">MSGTYAALGFLGAWVGYGMALSGDWRPTAEALTAAAGFRVQSIEIQGLAESDSTEIVDRIDVTAQSSLMMLDVERARQRVAEIPWVSDVSVKKLYPHRIVVSLNERLPFALWQDDGRLKVVDRTGAVMSETILARHTALPLVVGTGANARAEEAVDLMASAPSIRSRVRAAVLVAERRWNLVTVEGVEIRLPEEDPKAALARVAQLQATKRLLDRDIVAVDVRAADKLFVRLSDAAAEQRKEMNKARMPKKRGTDT</sequence>
<keyword evidence="3 9" id="KW-0997">Cell inner membrane</keyword>
<evidence type="ECO:0000256" key="4">
    <source>
        <dbReference type="ARBA" id="ARBA00022618"/>
    </source>
</evidence>
<comment type="similarity">
    <text evidence="9">Belongs to the FtsQ/DivIB family. FtsQ subfamily.</text>
</comment>
<dbReference type="GO" id="GO:0090529">
    <property type="term" value="P:cell septum assembly"/>
    <property type="evidence" value="ECO:0007669"/>
    <property type="project" value="InterPro"/>
</dbReference>
<keyword evidence="5 9" id="KW-0812">Transmembrane</keyword>
<evidence type="ECO:0000256" key="3">
    <source>
        <dbReference type="ARBA" id="ARBA00022519"/>
    </source>
</evidence>
<evidence type="ECO:0000256" key="5">
    <source>
        <dbReference type="ARBA" id="ARBA00022692"/>
    </source>
</evidence>
<evidence type="ECO:0000256" key="1">
    <source>
        <dbReference type="ARBA" id="ARBA00004370"/>
    </source>
</evidence>
<dbReference type="KEGG" id="mflg:ABS361_02825"/>
<dbReference type="HAMAP" id="MF_00911">
    <property type="entry name" value="FtsQ_subfam"/>
    <property type="match status" value="1"/>
</dbReference>
<dbReference type="PROSITE" id="PS51779">
    <property type="entry name" value="POTRA"/>
    <property type="match status" value="1"/>
</dbReference>
<dbReference type="GO" id="GO:0032153">
    <property type="term" value="C:cell division site"/>
    <property type="evidence" value="ECO:0007669"/>
    <property type="project" value="UniProtKB-UniRule"/>
</dbReference>
<dbReference type="InterPro" id="IPR005548">
    <property type="entry name" value="Cell_div_FtsQ/DivIB_C"/>
</dbReference>
<dbReference type="InterPro" id="IPR034746">
    <property type="entry name" value="POTRA"/>
</dbReference>
<dbReference type="EMBL" id="CP158568">
    <property type="protein sequence ID" value="XBY45241.1"/>
    <property type="molecule type" value="Genomic_DNA"/>
</dbReference>
<gene>
    <name evidence="9" type="primary">ftsQ</name>
    <name evidence="11" type="ORF">ABS361_02825</name>
</gene>
<dbReference type="Pfam" id="PF08478">
    <property type="entry name" value="POTRA_1"/>
    <property type="match status" value="1"/>
</dbReference>
<dbReference type="AlphaFoldDB" id="A0AAU7XEW8"/>
<comment type="subcellular location">
    <subcellularLocation>
        <location evidence="9">Cell inner membrane</location>
        <topology evidence="9">Single-pass type II membrane protein</topology>
    </subcellularLocation>
    <subcellularLocation>
        <location evidence="1">Membrane</location>
    </subcellularLocation>
    <text evidence="9">Localizes to the division septum.</text>
</comment>
<dbReference type="Gene3D" id="3.10.20.310">
    <property type="entry name" value="membrane protein fhac"/>
    <property type="match status" value="1"/>
</dbReference>
<evidence type="ECO:0000313" key="11">
    <source>
        <dbReference type="EMBL" id="XBY45241.1"/>
    </source>
</evidence>
<reference evidence="11" key="1">
    <citation type="submission" date="2024-06" db="EMBL/GenBank/DDBJ databases">
        <title>Methylostella associata gen. nov., sp. nov., a novel Ancalomicrobiaceae-affiliated facultatively methylotrophic bacteria that feed on methanotrophs of the genus Methylococcus.</title>
        <authorList>
            <person name="Saltykova V."/>
            <person name="Danilova O.V."/>
            <person name="Oshkin I.Y."/>
            <person name="Belova S.E."/>
            <person name="Pimenov N.V."/>
            <person name="Dedysh S.N."/>
        </authorList>
    </citation>
    <scope>NUCLEOTIDE SEQUENCE</scope>
    <source>
        <strain evidence="11">S20</strain>
    </source>
</reference>
<dbReference type="Gene3D" id="3.40.50.11690">
    <property type="entry name" value="Cell division protein FtsQ/DivIB"/>
    <property type="match status" value="1"/>
</dbReference>
<keyword evidence="4 9" id="KW-0132">Cell division</keyword>
<proteinExistence type="inferred from homology"/>